<dbReference type="SMART" id="SM00460">
    <property type="entry name" value="TGc"/>
    <property type="match status" value="1"/>
</dbReference>
<dbReference type="InterPro" id="IPR002931">
    <property type="entry name" value="Transglutaminase-like"/>
</dbReference>
<feature type="domain" description="Transglutaminase-like" evidence="3">
    <location>
        <begin position="316"/>
        <end position="384"/>
    </location>
</feature>
<dbReference type="PATRIC" id="fig|587753.10.peg.3695"/>
<dbReference type="SUPFAM" id="SSF54001">
    <property type="entry name" value="Cysteine proteinases"/>
    <property type="match status" value="1"/>
</dbReference>
<dbReference type="Gene3D" id="3.10.620.30">
    <property type="match status" value="1"/>
</dbReference>
<evidence type="ECO:0000256" key="2">
    <source>
        <dbReference type="SAM" id="SignalP"/>
    </source>
</evidence>
<feature type="signal peptide" evidence="2">
    <location>
        <begin position="1"/>
        <end position="35"/>
    </location>
</feature>
<dbReference type="GO" id="GO:0008233">
    <property type="term" value="F:peptidase activity"/>
    <property type="evidence" value="ECO:0007669"/>
    <property type="project" value="UniProtKB-KW"/>
</dbReference>
<proteinExistence type="predicted"/>
<keyword evidence="4" id="KW-0645">Protease</keyword>
<dbReference type="GO" id="GO:0006508">
    <property type="term" value="P:proteolysis"/>
    <property type="evidence" value="ECO:0007669"/>
    <property type="project" value="UniProtKB-KW"/>
</dbReference>
<dbReference type="Pfam" id="PF01841">
    <property type="entry name" value="Transglut_core"/>
    <property type="match status" value="1"/>
</dbReference>
<evidence type="ECO:0000256" key="1">
    <source>
        <dbReference type="SAM" id="MobiDB-lite"/>
    </source>
</evidence>
<organism evidence="4 5">
    <name type="scientific">Pseudomonas chlororaphis</name>
    <dbReference type="NCBI Taxonomy" id="587753"/>
    <lineage>
        <taxon>Bacteria</taxon>
        <taxon>Pseudomonadati</taxon>
        <taxon>Pseudomonadota</taxon>
        <taxon>Gammaproteobacteria</taxon>
        <taxon>Pseudomonadales</taxon>
        <taxon>Pseudomonadaceae</taxon>
        <taxon>Pseudomonas</taxon>
    </lineage>
</organism>
<dbReference type="InterPro" id="IPR038765">
    <property type="entry name" value="Papain-like_cys_pep_sf"/>
</dbReference>
<name>A0A0D5Y2H7_9PSED</name>
<dbReference type="Gene3D" id="2.60.40.3140">
    <property type="match status" value="1"/>
</dbReference>
<gene>
    <name evidence="4" type="ORF">PCL1606_37080</name>
</gene>
<dbReference type="AlphaFoldDB" id="A0A0D5Y2H7"/>
<protein>
    <submittedName>
        <fullName evidence="4">Cysteine protease</fullName>
    </submittedName>
</protein>
<evidence type="ECO:0000313" key="4">
    <source>
        <dbReference type="EMBL" id="AKA25159.1"/>
    </source>
</evidence>
<dbReference type="InterPro" id="IPR024618">
    <property type="entry name" value="DUF3857"/>
</dbReference>
<feature type="region of interest" description="Disordered" evidence="1">
    <location>
        <begin position="102"/>
        <end position="124"/>
    </location>
</feature>
<accession>A0A0D5Y2H7</accession>
<dbReference type="EMBL" id="CP011110">
    <property type="protein sequence ID" value="AKA25159.1"/>
    <property type="molecule type" value="Genomic_DNA"/>
</dbReference>
<dbReference type="KEGG" id="pcz:PCL1606_37080"/>
<dbReference type="Proteomes" id="UP000032748">
    <property type="component" value="Chromosome"/>
</dbReference>
<reference evidence="4 5" key="1">
    <citation type="journal article" date="2015" name="Mol. Plant Microbe Interact.">
        <title>Comparative Genomic Analysis of Pseudomonas chlororaphis PCL1606 Reveals New Insight into Antifungal Compounds Involved in Biocontrol.</title>
        <authorList>
            <person name="Calderon C.E."/>
            <person name="Ramos C."/>
            <person name="de Vicente A."/>
            <person name="Cazorla F.M."/>
        </authorList>
    </citation>
    <scope>NUCLEOTIDE SEQUENCE [LARGE SCALE GENOMIC DNA]</scope>
    <source>
        <strain evidence="4 5">PCL1606</strain>
    </source>
</reference>
<evidence type="ECO:0000259" key="3">
    <source>
        <dbReference type="SMART" id="SM00460"/>
    </source>
</evidence>
<feature type="chain" id="PRO_5002299593" evidence="2">
    <location>
        <begin position="36"/>
        <end position="637"/>
    </location>
</feature>
<dbReference type="Pfam" id="PF12969">
    <property type="entry name" value="DUF3857"/>
    <property type="match status" value="1"/>
</dbReference>
<evidence type="ECO:0000313" key="5">
    <source>
        <dbReference type="Proteomes" id="UP000032748"/>
    </source>
</evidence>
<sequence>MAVFTDSPEAPMSRSVLYRPLICAGLGLLSWQACAAYQPQSEAALAADAEMECRFNADHSSDCTTTQRYTILTPAGREMLSRIDFSYAETDGFELLKAESTAPGGKPVALAPGQIDTRTAPNPEQGFLREKQTSLAFPNLRVGTRLSYTVQQHYAAKPLLGQFHSVLQFGPKPVRQDSFKITYRAPRPIIWRSEQMDDYRFSATADRKTLTIEQKAPVFLNYINEPSIGFIQRVPRVELGSSTEVQDYFGPLAQRYQQILAAPLPPASAKVVAGLRDLPPAQQVAGLMQHINDHYRYLGDWRATERGYVPFELAQIEQRGYGDCKDLAVLLAALLKASGIKAETAWVSRENVVAPLLIPGTHAPNHAIVRAEVDGKVWWLDPTNPVFDPGRSMPDIQERWAFVSDAQGQVRQDYIPLEAPDTSLVLDKQEHFDSNGQAQVNARIELSHMELMQLAVADRQSGIASNDQSLCERFTRQLRDCQIDREPTTFVTPKTYRVKASLTDLKPLENISGNYFYKTAALEGDWDFLVNYRRNGQLADLYIGDTYTLRYTFTLSGAQLDKDVKTCNLRSPWFDMDLSSERVKGEYRYHYRLSQKRRWLSHEDIISAPFDAMVRQAKECSEQTRQLVRLKGTAKKA</sequence>
<keyword evidence="2" id="KW-0732">Signal</keyword>
<keyword evidence="4" id="KW-0378">Hydrolase</keyword>